<keyword evidence="1" id="KW-0812">Transmembrane</keyword>
<evidence type="ECO:0000313" key="3">
    <source>
        <dbReference type="Proteomes" id="UP000693996"/>
    </source>
</evidence>
<feature type="transmembrane region" description="Helical" evidence="1">
    <location>
        <begin position="50"/>
        <end position="72"/>
    </location>
</feature>
<keyword evidence="1" id="KW-0472">Membrane</keyword>
<keyword evidence="1" id="KW-1133">Transmembrane helix</keyword>
<feature type="transmembrane region" description="Helical" evidence="1">
    <location>
        <begin position="84"/>
        <end position="102"/>
    </location>
</feature>
<gene>
    <name evidence="2" type="ORF">MYVALT_F_02240</name>
</gene>
<dbReference type="AlphaFoldDB" id="A0A916JVB5"/>
<reference evidence="2" key="1">
    <citation type="submission" date="2021-06" db="EMBL/GenBank/DDBJ databases">
        <authorList>
            <person name="Szabo G."/>
        </authorList>
    </citation>
    <scope>NUCLEOTIDE SEQUENCE</scope>
    <source>
        <strain evidence="2">MYVALT</strain>
    </source>
</reference>
<evidence type="ECO:0000256" key="1">
    <source>
        <dbReference type="SAM" id="Phobius"/>
    </source>
</evidence>
<dbReference type="Pfam" id="PF07332">
    <property type="entry name" value="Phage_holin_3_6"/>
    <property type="match status" value="1"/>
</dbReference>
<proteinExistence type="predicted"/>
<dbReference type="Proteomes" id="UP000693996">
    <property type="component" value="Chromosome"/>
</dbReference>
<dbReference type="KEGG" id="vtr:MYVALT_F_02240"/>
<dbReference type="EMBL" id="OU343031">
    <property type="protein sequence ID" value="CAG7601458.1"/>
    <property type="molecule type" value="Genomic_DNA"/>
</dbReference>
<keyword evidence="3" id="KW-1185">Reference proteome</keyword>
<name>A0A916JVB5_9BURK</name>
<evidence type="ECO:0000313" key="2">
    <source>
        <dbReference type="EMBL" id="CAG7601458.1"/>
    </source>
</evidence>
<dbReference type="InterPro" id="IPR009937">
    <property type="entry name" value="Phage_holin_3_6"/>
</dbReference>
<accession>A0A916JVB5</accession>
<evidence type="ECO:0008006" key="4">
    <source>
        <dbReference type="Google" id="ProtNLM"/>
    </source>
</evidence>
<organism evidence="2 3">
    <name type="scientific">Candidatus Vallotiella hemipterorum</name>
    <dbReference type="NCBI Taxonomy" id="1177213"/>
    <lineage>
        <taxon>Bacteria</taxon>
        <taxon>Pseudomonadati</taxon>
        <taxon>Pseudomonadota</taxon>
        <taxon>Betaproteobacteria</taxon>
        <taxon>Burkholderiales</taxon>
        <taxon>Burkholderiaceae</taxon>
        <taxon>Candidatus Vallotiella</taxon>
    </lineage>
</organism>
<protein>
    <recommendedName>
        <fullName evidence="4">Transmembrane protein</fullName>
    </recommendedName>
</protein>
<sequence>MLMRKNIQPTLLIYRSLRRLIASVLCLFQTRLELIGIELAEEKERLLSVFFSGLVAMMFATMGLITLTILIAEAFWETYRWQSLAILTMIYLTGAFACVLKACASVRRGALVFEETLAEFDKDRAIFINHRHE</sequence>